<sequence length="59" mass="6500">MPLAQLKEPWPLMELVPLDPEPGSSQGRGGPKRGCRRECPPISCPLDSSAKRRVPPRHS</sequence>
<comment type="caution">
    <text evidence="2">The sequence shown here is derived from an EMBL/GenBank/DDBJ whole genome shotgun (WGS) entry which is preliminary data.</text>
</comment>
<feature type="region of interest" description="Disordered" evidence="1">
    <location>
        <begin position="14"/>
        <end position="59"/>
    </location>
</feature>
<evidence type="ECO:0000313" key="3">
    <source>
        <dbReference type="Proteomes" id="UP001266305"/>
    </source>
</evidence>
<evidence type="ECO:0000256" key="1">
    <source>
        <dbReference type="SAM" id="MobiDB-lite"/>
    </source>
</evidence>
<evidence type="ECO:0000313" key="2">
    <source>
        <dbReference type="EMBL" id="KAK2106238.1"/>
    </source>
</evidence>
<dbReference type="Proteomes" id="UP001266305">
    <property type="component" value="Unassembled WGS sequence"/>
</dbReference>
<protein>
    <submittedName>
        <fullName evidence="2">Uncharacterized protein</fullName>
    </submittedName>
</protein>
<proteinExistence type="predicted"/>
<gene>
    <name evidence="2" type="ORF">P7K49_015752</name>
</gene>
<organism evidence="2 3">
    <name type="scientific">Saguinus oedipus</name>
    <name type="common">Cotton-top tamarin</name>
    <name type="synonym">Oedipomidas oedipus</name>
    <dbReference type="NCBI Taxonomy" id="9490"/>
    <lineage>
        <taxon>Eukaryota</taxon>
        <taxon>Metazoa</taxon>
        <taxon>Chordata</taxon>
        <taxon>Craniata</taxon>
        <taxon>Vertebrata</taxon>
        <taxon>Euteleostomi</taxon>
        <taxon>Mammalia</taxon>
        <taxon>Eutheria</taxon>
        <taxon>Euarchontoglires</taxon>
        <taxon>Primates</taxon>
        <taxon>Haplorrhini</taxon>
        <taxon>Platyrrhini</taxon>
        <taxon>Cebidae</taxon>
        <taxon>Callitrichinae</taxon>
        <taxon>Saguinus</taxon>
    </lineage>
</organism>
<reference evidence="2 3" key="1">
    <citation type="submission" date="2023-05" db="EMBL/GenBank/DDBJ databases">
        <title>B98-5 Cell Line De Novo Hybrid Assembly: An Optical Mapping Approach.</title>
        <authorList>
            <person name="Kananen K."/>
            <person name="Auerbach J.A."/>
            <person name="Kautto E."/>
            <person name="Blachly J.S."/>
        </authorList>
    </citation>
    <scope>NUCLEOTIDE SEQUENCE [LARGE SCALE GENOMIC DNA]</scope>
    <source>
        <strain evidence="2">B95-8</strain>
        <tissue evidence="2">Cell line</tissue>
    </source>
</reference>
<keyword evidence="3" id="KW-1185">Reference proteome</keyword>
<dbReference type="EMBL" id="JASSZA010000007">
    <property type="protein sequence ID" value="KAK2106238.1"/>
    <property type="molecule type" value="Genomic_DNA"/>
</dbReference>
<name>A0ABQ9VC55_SAGOE</name>
<accession>A0ABQ9VC55</accession>